<keyword evidence="3" id="KW-1185">Reference proteome</keyword>
<reference evidence="2 3" key="1">
    <citation type="submission" date="2019-03" db="EMBL/GenBank/DDBJ databases">
        <title>Draft genome sequences of novel Actinobacteria.</title>
        <authorList>
            <person name="Sahin N."/>
            <person name="Ay H."/>
            <person name="Saygin H."/>
        </authorList>
    </citation>
    <scope>NUCLEOTIDE SEQUENCE [LARGE SCALE GENOMIC DNA]</scope>
    <source>
        <strain evidence="2 3">DSM 45347</strain>
    </source>
</reference>
<dbReference type="PROSITE" id="PS50943">
    <property type="entry name" value="HTH_CROC1"/>
    <property type="match status" value="1"/>
</dbReference>
<evidence type="ECO:0000313" key="3">
    <source>
        <dbReference type="Proteomes" id="UP000295431"/>
    </source>
</evidence>
<dbReference type="Pfam" id="PF13560">
    <property type="entry name" value="HTH_31"/>
    <property type="match status" value="1"/>
</dbReference>
<dbReference type="EMBL" id="SMJW01000243">
    <property type="protein sequence ID" value="TDC07394.1"/>
    <property type="molecule type" value="Genomic_DNA"/>
</dbReference>
<accession>A0A4R4NG16</accession>
<dbReference type="InterPro" id="IPR043917">
    <property type="entry name" value="DUF5753"/>
</dbReference>
<organism evidence="2 3">
    <name type="scientific">Actinomadura bangladeshensis</name>
    <dbReference type="NCBI Taxonomy" id="453573"/>
    <lineage>
        <taxon>Bacteria</taxon>
        <taxon>Bacillati</taxon>
        <taxon>Actinomycetota</taxon>
        <taxon>Actinomycetes</taxon>
        <taxon>Streptosporangiales</taxon>
        <taxon>Thermomonosporaceae</taxon>
        <taxon>Actinomadura</taxon>
    </lineage>
</organism>
<dbReference type="InterPro" id="IPR001387">
    <property type="entry name" value="Cro/C1-type_HTH"/>
</dbReference>
<protein>
    <submittedName>
        <fullName evidence="2">XRE family transcriptional regulator</fullName>
    </submittedName>
</protein>
<dbReference type="AlphaFoldDB" id="A0A4R4NG16"/>
<dbReference type="Pfam" id="PF19054">
    <property type="entry name" value="DUF5753"/>
    <property type="match status" value="1"/>
</dbReference>
<dbReference type="InterPro" id="IPR010982">
    <property type="entry name" value="Lambda_DNA-bd_dom_sf"/>
</dbReference>
<feature type="domain" description="HTH cro/C1-type" evidence="1">
    <location>
        <begin position="20"/>
        <end position="76"/>
    </location>
</feature>
<dbReference type="RefSeq" id="WP_131943983.1">
    <property type="nucleotide sequence ID" value="NZ_BAAAMX010000062.1"/>
</dbReference>
<dbReference type="Gene3D" id="1.10.260.40">
    <property type="entry name" value="lambda repressor-like DNA-binding domains"/>
    <property type="match status" value="1"/>
</dbReference>
<gene>
    <name evidence="2" type="ORF">E1284_32475</name>
</gene>
<dbReference type="SMART" id="SM00530">
    <property type="entry name" value="HTH_XRE"/>
    <property type="match status" value="1"/>
</dbReference>
<proteinExistence type="predicted"/>
<dbReference type="CDD" id="cd00093">
    <property type="entry name" value="HTH_XRE"/>
    <property type="match status" value="1"/>
</dbReference>
<comment type="caution">
    <text evidence="2">The sequence shown here is derived from an EMBL/GenBank/DDBJ whole genome shotgun (WGS) entry which is preliminary data.</text>
</comment>
<dbReference type="Proteomes" id="UP000295431">
    <property type="component" value="Unassembled WGS sequence"/>
</dbReference>
<evidence type="ECO:0000259" key="1">
    <source>
        <dbReference type="PROSITE" id="PS50943"/>
    </source>
</evidence>
<dbReference type="SUPFAM" id="SSF47413">
    <property type="entry name" value="lambda repressor-like DNA-binding domains"/>
    <property type="match status" value="1"/>
</dbReference>
<sequence>MPSSPSSSAQAARQALADQLKEIRTDAGLTAKALAAEAGWDRTKVSQIEHARRPPSAEDIRTWCRVCRADDQAGDLVASLRTAEGMWVEWRRMERSGLKRAQESVLPLFERTRAFRSYSSWLLPGLLQTEDYTRAVLRAVRRRRGLIDDVEAAVAVRMERTQLLHRPGRTFAFLVEESVLRTGTGGMDVMREQLAYLAEAASQPAVSLGIVPMRPDRVIRPVEDFWIYDGEQVSVELVSGYLTITNPREIAMYGQVFGSLADEAVYGAHARRLLQDAVEFLDDQK</sequence>
<evidence type="ECO:0000313" key="2">
    <source>
        <dbReference type="EMBL" id="TDC07394.1"/>
    </source>
</evidence>
<name>A0A4R4NG16_9ACTN</name>
<dbReference type="GO" id="GO:0003677">
    <property type="term" value="F:DNA binding"/>
    <property type="evidence" value="ECO:0007669"/>
    <property type="project" value="InterPro"/>
</dbReference>
<dbReference type="OrthoDB" id="4966777at2"/>